<reference evidence="2" key="2">
    <citation type="journal article" date="2021" name="PeerJ">
        <title>Extensive microbial diversity within the chicken gut microbiome revealed by metagenomics and culture.</title>
        <authorList>
            <person name="Gilroy R."/>
            <person name="Ravi A."/>
            <person name="Getino M."/>
            <person name="Pursley I."/>
            <person name="Horton D.L."/>
            <person name="Alikhan N.F."/>
            <person name="Baker D."/>
            <person name="Gharbi K."/>
            <person name="Hall N."/>
            <person name="Watson M."/>
            <person name="Adriaenssens E.M."/>
            <person name="Foster-Nyarko E."/>
            <person name="Jarju S."/>
            <person name="Secka A."/>
            <person name="Antonio M."/>
            <person name="Oren A."/>
            <person name="Chaudhuri R.R."/>
            <person name="La Ragione R."/>
            <person name="Hildebrand F."/>
            <person name="Pallen M.J."/>
        </authorList>
    </citation>
    <scope>NUCLEOTIDE SEQUENCE</scope>
    <source>
        <strain evidence="2">4920</strain>
    </source>
</reference>
<gene>
    <name evidence="2" type="ORF">IAC74_08080</name>
</gene>
<evidence type="ECO:0000256" key="1">
    <source>
        <dbReference type="SAM" id="Phobius"/>
    </source>
</evidence>
<feature type="transmembrane region" description="Helical" evidence="1">
    <location>
        <begin position="50"/>
        <end position="71"/>
    </location>
</feature>
<accession>A0A9D1T0L1</accession>
<protein>
    <submittedName>
        <fullName evidence="2">ABC transporter permease</fullName>
    </submittedName>
</protein>
<feature type="transmembrane region" description="Helical" evidence="1">
    <location>
        <begin position="118"/>
        <end position="138"/>
    </location>
</feature>
<sequence>MKASPSIFFAKGLNAYKLLLIFYIGSFAGVVVEMLWCLITNGYIESRAGLVYGPFNPLYGAGAVLLTVCLYRFRNRGSWLSFIGGMLVGSALEYVCSWGEEFVLGSRSWDYSDMPFNINGRICLLYSVFWGLLSVLWIKNLYPRVAKWILKISNRVGKIVTWLLTVFFAIDILVSGVAVFRWSQRVEGIAPSNVFWEFVDERFPDERMEKVYANMDFLE</sequence>
<feature type="transmembrane region" description="Helical" evidence="1">
    <location>
        <begin position="20"/>
        <end position="44"/>
    </location>
</feature>
<name>A0A9D1T0L1_9FIRM</name>
<keyword evidence="1" id="KW-1133">Transmembrane helix</keyword>
<dbReference type="Pfam" id="PF06541">
    <property type="entry name" value="ABC_trans_CmpB"/>
    <property type="match status" value="1"/>
</dbReference>
<reference evidence="2" key="1">
    <citation type="submission" date="2020-10" db="EMBL/GenBank/DDBJ databases">
        <authorList>
            <person name="Gilroy R."/>
        </authorList>
    </citation>
    <scope>NUCLEOTIDE SEQUENCE</scope>
    <source>
        <strain evidence="2">4920</strain>
    </source>
</reference>
<evidence type="ECO:0000313" key="3">
    <source>
        <dbReference type="Proteomes" id="UP000886743"/>
    </source>
</evidence>
<organism evidence="2 3">
    <name type="scientific">Candidatus Aphodoplasma excrementigallinarum</name>
    <dbReference type="NCBI Taxonomy" id="2840673"/>
    <lineage>
        <taxon>Bacteria</taxon>
        <taxon>Bacillati</taxon>
        <taxon>Bacillota</taxon>
        <taxon>Clostridia</taxon>
        <taxon>Eubacteriales</taxon>
        <taxon>Candidatus Aphodoplasma</taxon>
    </lineage>
</organism>
<keyword evidence="1" id="KW-0812">Transmembrane</keyword>
<dbReference type="EMBL" id="DVOF01000242">
    <property type="protein sequence ID" value="HIV03519.1"/>
    <property type="molecule type" value="Genomic_DNA"/>
</dbReference>
<dbReference type="InterPro" id="IPR010540">
    <property type="entry name" value="CmpB_TMEM229"/>
</dbReference>
<feature type="transmembrane region" description="Helical" evidence="1">
    <location>
        <begin position="159"/>
        <end position="182"/>
    </location>
</feature>
<evidence type="ECO:0000313" key="2">
    <source>
        <dbReference type="EMBL" id="HIV03519.1"/>
    </source>
</evidence>
<comment type="caution">
    <text evidence="2">The sequence shown here is derived from an EMBL/GenBank/DDBJ whole genome shotgun (WGS) entry which is preliminary data.</text>
</comment>
<dbReference type="AlphaFoldDB" id="A0A9D1T0L1"/>
<feature type="transmembrane region" description="Helical" evidence="1">
    <location>
        <begin position="78"/>
        <end position="98"/>
    </location>
</feature>
<proteinExistence type="predicted"/>
<dbReference type="Proteomes" id="UP000886743">
    <property type="component" value="Unassembled WGS sequence"/>
</dbReference>
<keyword evidence="1" id="KW-0472">Membrane</keyword>